<dbReference type="KEGG" id="eiv:EIN_469610"/>
<evidence type="ECO:0008006" key="3">
    <source>
        <dbReference type="Google" id="ProtNLM"/>
    </source>
</evidence>
<sequence length="253" mass="28791">MEEQISKLGIFIDRLEHRRDNETLQCTTNKVVLFLKDLFDAFSSFYNEYQTQVAQLTKTIKEMTPIPPQQQIENVKVANSLSQDDFVELKKFTQKQSYKVLYTGDVPTTKRFNEIVGGHTNVSLVVTTKENITFGCHSTKLKTPNSIRDNDFDVENDKGFFAFTLNNSRSVPPTKFTKKDVSYTVARFASNNETMLVEAEGFFKLATGEGTSMLAKDFAENYDDKTGCGSNLFVLKDGCDVFDAKRLDIIEWK</sequence>
<proteinExistence type="predicted"/>
<evidence type="ECO:0000313" key="2">
    <source>
        <dbReference type="Proteomes" id="UP000014680"/>
    </source>
</evidence>
<dbReference type="EMBL" id="KB207240">
    <property type="protein sequence ID" value="ELP83747.1"/>
    <property type="molecule type" value="Genomic_DNA"/>
</dbReference>
<dbReference type="RefSeq" id="XP_004183093.1">
    <property type="nucleotide sequence ID" value="XM_004183045.1"/>
</dbReference>
<dbReference type="VEuPathDB" id="AmoebaDB:EIN_469610"/>
<dbReference type="OMA" id="NITFGCH"/>
<reference evidence="1 2" key="1">
    <citation type="submission" date="2012-10" db="EMBL/GenBank/DDBJ databases">
        <authorList>
            <person name="Zafar N."/>
            <person name="Inman J."/>
            <person name="Hall N."/>
            <person name="Lorenzi H."/>
            <person name="Caler E."/>
        </authorList>
    </citation>
    <scope>NUCLEOTIDE SEQUENCE [LARGE SCALE GENOMIC DNA]</scope>
    <source>
        <strain evidence="1 2">IP1</strain>
    </source>
</reference>
<keyword evidence="2" id="KW-1185">Reference proteome</keyword>
<dbReference type="AlphaFoldDB" id="A0A0A1TUK3"/>
<evidence type="ECO:0000313" key="1">
    <source>
        <dbReference type="EMBL" id="ELP83747.1"/>
    </source>
</evidence>
<dbReference type="GeneID" id="14882634"/>
<name>A0A0A1TUK3_ENTIV</name>
<protein>
    <recommendedName>
        <fullName evidence="3">TLDc domain-containing protein</fullName>
    </recommendedName>
</protein>
<gene>
    <name evidence="1" type="ORF">EIN_469610</name>
</gene>
<dbReference type="OrthoDB" id="28470at2759"/>
<dbReference type="Proteomes" id="UP000014680">
    <property type="component" value="Unassembled WGS sequence"/>
</dbReference>
<organism evidence="1 2">
    <name type="scientific">Entamoeba invadens IP1</name>
    <dbReference type="NCBI Taxonomy" id="370355"/>
    <lineage>
        <taxon>Eukaryota</taxon>
        <taxon>Amoebozoa</taxon>
        <taxon>Evosea</taxon>
        <taxon>Archamoebae</taxon>
        <taxon>Mastigamoebida</taxon>
        <taxon>Entamoebidae</taxon>
        <taxon>Entamoeba</taxon>
    </lineage>
</organism>
<accession>A0A0A1TUK3</accession>